<protein>
    <submittedName>
        <fullName evidence="2">Helicase/secretion neighborhood TadE-like protein</fullName>
    </submittedName>
</protein>
<sequence length="151" mass="15846">MGRRHRWFRRATERWLHRAERGSGTMAAMLVCTVLLSLLASGIVAGQCWLAASTARTAADLSSLAASGDTEPTVLSGQPCLTARQVARDNGASLRSCRVDGFDVTVEVSVDSGTPFGEARARSTAGPRPGSPPGSPPRRTPPPRVAPAPGR</sequence>
<dbReference type="RefSeq" id="WP_088819148.1">
    <property type="nucleotide sequence ID" value="NZ_FYEZ01000003.1"/>
</dbReference>
<keyword evidence="3" id="KW-1185">Reference proteome</keyword>
<organism evidence="2 3">
    <name type="scientific">Kytococcus aerolatus</name>
    <dbReference type="NCBI Taxonomy" id="592308"/>
    <lineage>
        <taxon>Bacteria</taxon>
        <taxon>Bacillati</taxon>
        <taxon>Actinomycetota</taxon>
        <taxon>Actinomycetes</taxon>
        <taxon>Micrococcales</taxon>
        <taxon>Kytococcaceae</taxon>
        <taxon>Kytococcus</taxon>
    </lineage>
</organism>
<evidence type="ECO:0000313" key="2">
    <source>
        <dbReference type="EMBL" id="SNC73803.1"/>
    </source>
</evidence>
<accession>A0A212U6B9</accession>
<evidence type="ECO:0000256" key="1">
    <source>
        <dbReference type="SAM" id="MobiDB-lite"/>
    </source>
</evidence>
<dbReference type="NCBIfam" id="TIGR03816">
    <property type="entry name" value="tadE_like_DECH"/>
    <property type="match status" value="1"/>
</dbReference>
<dbReference type="GO" id="GO:0004386">
    <property type="term" value="F:helicase activity"/>
    <property type="evidence" value="ECO:0007669"/>
    <property type="project" value="UniProtKB-KW"/>
</dbReference>
<name>A0A212U6B9_9MICO</name>
<feature type="compositionally biased region" description="Pro residues" evidence="1">
    <location>
        <begin position="129"/>
        <end position="151"/>
    </location>
</feature>
<gene>
    <name evidence="2" type="ORF">SAMN05445756_2152</name>
</gene>
<evidence type="ECO:0000313" key="3">
    <source>
        <dbReference type="Proteomes" id="UP000198122"/>
    </source>
</evidence>
<dbReference type="InterPro" id="IPR021202">
    <property type="entry name" value="Rv3654c-like"/>
</dbReference>
<dbReference type="Proteomes" id="UP000198122">
    <property type="component" value="Unassembled WGS sequence"/>
</dbReference>
<keyword evidence="2" id="KW-0347">Helicase</keyword>
<reference evidence="2 3" key="1">
    <citation type="submission" date="2017-06" db="EMBL/GenBank/DDBJ databases">
        <authorList>
            <person name="Kim H.J."/>
            <person name="Triplett B.A."/>
        </authorList>
    </citation>
    <scope>NUCLEOTIDE SEQUENCE [LARGE SCALE GENOMIC DNA]</scope>
    <source>
        <strain evidence="2 3">DSM 22179</strain>
    </source>
</reference>
<feature type="region of interest" description="Disordered" evidence="1">
    <location>
        <begin position="113"/>
        <end position="151"/>
    </location>
</feature>
<keyword evidence="2" id="KW-0067">ATP-binding</keyword>
<dbReference type="EMBL" id="FYEZ01000003">
    <property type="protein sequence ID" value="SNC73803.1"/>
    <property type="molecule type" value="Genomic_DNA"/>
</dbReference>
<keyword evidence="2" id="KW-0547">Nucleotide-binding</keyword>
<proteinExistence type="predicted"/>
<dbReference type="AlphaFoldDB" id="A0A212U6B9"/>
<dbReference type="OrthoDB" id="4382299at2"/>
<keyword evidence="2" id="KW-0378">Hydrolase</keyword>